<sequence>MVRSQNDSDLCLNVETDLYLQIYLDEVIVETEEPDSVKAMPVVDDVVAEFKEKIMKDMVINRLDIDIWCSRSGFQ</sequence>
<dbReference type="EMBL" id="JAMZMK010011122">
    <property type="protein sequence ID" value="KAI7728905.1"/>
    <property type="molecule type" value="Genomic_DNA"/>
</dbReference>
<evidence type="ECO:0000313" key="1">
    <source>
        <dbReference type="EMBL" id="KAI7728905.1"/>
    </source>
</evidence>
<gene>
    <name evidence="1" type="ORF">M8C21_012299</name>
</gene>
<reference evidence="1" key="1">
    <citation type="submission" date="2022-06" db="EMBL/GenBank/DDBJ databases">
        <title>Uncovering the hologenomic basis of an extraordinary plant invasion.</title>
        <authorList>
            <person name="Bieker V.C."/>
            <person name="Martin M.D."/>
            <person name="Gilbert T."/>
            <person name="Hodgins K."/>
            <person name="Battlay P."/>
            <person name="Petersen B."/>
            <person name="Wilson J."/>
        </authorList>
    </citation>
    <scope>NUCLEOTIDE SEQUENCE</scope>
    <source>
        <strain evidence="1">AA19_3_7</strain>
        <tissue evidence="1">Leaf</tissue>
    </source>
</reference>
<proteinExistence type="predicted"/>
<name>A0AAD5G4V7_AMBAR</name>
<protein>
    <submittedName>
        <fullName evidence="1">Uncharacterized protein</fullName>
    </submittedName>
</protein>
<comment type="caution">
    <text evidence="1">The sequence shown here is derived from an EMBL/GenBank/DDBJ whole genome shotgun (WGS) entry which is preliminary data.</text>
</comment>
<accession>A0AAD5G4V7</accession>
<keyword evidence="2" id="KW-1185">Reference proteome</keyword>
<dbReference type="Proteomes" id="UP001206925">
    <property type="component" value="Unassembled WGS sequence"/>
</dbReference>
<evidence type="ECO:0000313" key="2">
    <source>
        <dbReference type="Proteomes" id="UP001206925"/>
    </source>
</evidence>
<organism evidence="1 2">
    <name type="scientific">Ambrosia artemisiifolia</name>
    <name type="common">Common ragweed</name>
    <dbReference type="NCBI Taxonomy" id="4212"/>
    <lineage>
        <taxon>Eukaryota</taxon>
        <taxon>Viridiplantae</taxon>
        <taxon>Streptophyta</taxon>
        <taxon>Embryophyta</taxon>
        <taxon>Tracheophyta</taxon>
        <taxon>Spermatophyta</taxon>
        <taxon>Magnoliopsida</taxon>
        <taxon>eudicotyledons</taxon>
        <taxon>Gunneridae</taxon>
        <taxon>Pentapetalae</taxon>
        <taxon>asterids</taxon>
        <taxon>campanulids</taxon>
        <taxon>Asterales</taxon>
        <taxon>Asteraceae</taxon>
        <taxon>Asteroideae</taxon>
        <taxon>Heliantheae alliance</taxon>
        <taxon>Heliantheae</taxon>
        <taxon>Ambrosia</taxon>
    </lineage>
</organism>
<dbReference type="AlphaFoldDB" id="A0AAD5G4V7"/>